<dbReference type="AlphaFoldDB" id="A0A915KGA2"/>
<organism evidence="1 2">
    <name type="scientific">Romanomermis culicivorax</name>
    <name type="common">Nematode worm</name>
    <dbReference type="NCBI Taxonomy" id="13658"/>
    <lineage>
        <taxon>Eukaryota</taxon>
        <taxon>Metazoa</taxon>
        <taxon>Ecdysozoa</taxon>
        <taxon>Nematoda</taxon>
        <taxon>Enoplea</taxon>
        <taxon>Dorylaimia</taxon>
        <taxon>Mermithida</taxon>
        <taxon>Mermithoidea</taxon>
        <taxon>Mermithidae</taxon>
        <taxon>Romanomermis</taxon>
    </lineage>
</organism>
<name>A0A915KGA2_ROMCU</name>
<dbReference type="Proteomes" id="UP000887565">
    <property type="component" value="Unplaced"/>
</dbReference>
<sequence>MNKALLKQVSKVTVTWETSLKKNRIDNACMDEVFAEFRKNKCFTRIVPGAVALAICGEQRSLSEFEPEWREDGGDEE</sequence>
<accession>A0A915KGA2</accession>
<evidence type="ECO:0000313" key="2">
    <source>
        <dbReference type="WBParaSite" id="nRc.2.0.1.t37848-RA"/>
    </source>
</evidence>
<reference evidence="2" key="1">
    <citation type="submission" date="2022-11" db="UniProtKB">
        <authorList>
            <consortium name="WormBaseParasite"/>
        </authorList>
    </citation>
    <scope>IDENTIFICATION</scope>
</reference>
<dbReference type="WBParaSite" id="nRc.2.0.1.t37848-RA">
    <property type="protein sequence ID" value="nRc.2.0.1.t37848-RA"/>
    <property type="gene ID" value="nRc.2.0.1.g37848"/>
</dbReference>
<keyword evidence="1" id="KW-1185">Reference proteome</keyword>
<proteinExistence type="predicted"/>
<evidence type="ECO:0000313" key="1">
    <source>
        <dbReference type="Proteomes" id="UP000887565"/>
    </source>
</evidence>
<protein>
    <submittedName>
        <fullName evidence="2">Uncharacterized protein</fullName>
    </submittedName>
</protein>